<dbReference type="EMBL" id="BPQB01000001">
    <property type="protein sequence ID" value="GJE84130.1"/>
    <property type="molecule type" value="Genomic_DNA"/>
</dbReference>
<feature type="compositionally biased region" description="Basic and acidic residues" evidence="1">
    <location>
        <begin position="47"/>
        <end position="59"/>
    </location>
</feature>
<dbReference type="Proteomes" id="UP000703269">
    <property type="component" value="Unassembled WGS sequence"/>
</dbReference>
<organism evidence="3 4">
    <name type="scientific">Phanerochaete sordida</name>
    <dbReference type="NCBI Taxonomy" id="48140"/>
    <lineage>
        <taxon>Eukaryota</taxon>
        <taxon>Fungi</taxon>
        <taxon>Dikarya</taxon>
        <taxon>Basidiomycota</taxon>
        <taxon>Agaricomycotina</taxon>
        <taxon>Agaricomycetes</taxon>
        <taxon>Polyporales</taxon>
        <taxon>Phanerochaetaceae</taxon>
        <taxon>Phanerochaete</taxon>
    </lineage>
</organism>
<dbReference type="Pfam" id="PF16589">
    <property type="entry name" value="BRCT_2"/>
    <property type="match status" value="1"/>
</dbReference>
<evidence type="ECO:0000313" key="4">
    <source>
        <dbReference type="Proteomes" id="UP000703269"/>
    </source>
</evidence>
<evidence type="ECO:0000256" key="1">
    <source>
        <dbReference type="SAM" id="MobiDB-lite"/>
    </source>
</evidence>
<dbReference type="PANTHER" id="PTHR45990:SF1">
    <property type="entry name" value="DNA REPAIR PROTEIN REV1"/>
    <property type="match status" value="1"/>
</dbReference>
<proteinExistence type="predicted"/>
<gene>
    <name evidence="3" type="ORF">PsYK624_002060</name>
</gene>
<feature type="compositionally biased region" description="Polar residues" evidence="1">
    <location>
        <begin position="95"/>
        <end position="115"/>
    </location>
</feature>
<keyword evidence="4" id="KW-1185">Reference proteome</keyword>
<reference evidence="3 4" key="1">
    <citation type="submission" date="2021-08" db="EMBL/GenBank/DDBJ databases">
        <title>Draft Genome Sequence of Phanerochaete sordida strain YK-624.</title>
        <authorList>
            <person name="Mori T."/>
            <person name="Dohra H."/>
            <person name="Suzuki T."/>
            <person name="Kawagishi H."/>
            <person name="Hirai H."/>
        </authorList>
    </citation>
    <scope>NUCLEOTIDE SEQUENCE [LARGE SCALE GENOMIC DNA]</scope>
    <source>
        <strain evidence="3 4">YK-624</strain>
    </source>
</reference>
<evidence type="ECO:0000313" key="3">
    <source>
        <dbReference type="EMBL" id="GJE84130.1"/>
    </source>
</evidence>
<feature type="region of interest" description="Disordered" evidence="1">
    <location>
        <begin position="15"/>
        <end position="59"/>
    </location>
</feature>
<dbReference type="GO" id="GO:0003887">
    <property type="term" value="F:DNA-directed DNA polymerase activity"/>
    <property type="evidence" value="ECO:0007669"/>
    <property type="project" value="TreeGrafter"/>
</dbReference>
<dbReference type="GO" id="GO:0042276">
    <property type="term" value="P:error-prone translesion synthesis"/>
    <property type="evidence" value="ECO:0007669"/>
    <property type="project" value="TreeGrafter"/>
</dbReference>
<dbReference type="InterPro" id="IPR001357">
    <property type="entry name" value="BRCT_dom"/>
</dbReference>
<dbReference type="SUPFAM" id="SSF52113">
    <property type="entry name" value="BRCT domain"/>
    <property type="match status" value="1"/>
</dbReference>
<dbReference type="GO" id="GO:0070987">
    <property type="term" value="P:error-free translesion synthesis"/>
    <property type="evidence" value="ECO:0007669"/>
    <property type="project" value="TreeGrafter"/>
</dbReference>
<dbReference type="AlphaFoldDB" id="A0A9P3L6R2"/>
<dbReference type="GO" id="GO:0017125">
    <property type="term" value="F:deoxycytidyl transferase activity"/>
    <property type="evidence" value="ECO:0007669"/>
    <property type="project" value="TreeGrafter"/>
</dbReference>
<dbReference type="PANTHER" id="PTHR45990">
    <property type="entry name" value="DNA REPAIR PROTEIN REV1"/>
    <property type="match status" value="1"/>
</dbReference>
<feature type="region of interest" description="Disordered" evidence="1">
    <location>
        <begin position="95"/>
        <end position="125"/>
    </location>
</feature>
<name>A0A9P3L6R2_9APHY</name>
<sequence>MDKFVTILKPSTARTLAAATGESSAGGKQQKQKARPAYRYNPYSDAEANKRQPGDWKEKRRVENLLAPLVKNGVKPTRAVLTKHLLSTLADESNPITHSDISQRSDYVNSTATGHQRSDGRGHHKPYLEARGQKLAEQLPAHDSAPETDVLRGVRVYIDGYLANSTDIEMKRTVKLAGGDVMYTASGATHILTSQQLSGSKTQKILAGGSRSIVHVVRPEWITESIAAGKRLPERRYSVLPKGTSKSLVDMLEAGPSRGVPARPE</sequence>
<dbReference type="Gene3D" id="3.40.50.10190">
    <property type="entry name" value="BRCT domain"/>
    <property type="match status" value="1"/>
</dbReference>
<dbReference type="InterPro" id="IPR036420">
    <property type="entry name" value="BRCT_dom_sf"/>
</dbReference>
<accession>A0A9P3L6R2</accession>
<dbReference type="SMART" id="SM00292">
    <property type="entry name" value="BRCT"/>
    <property type="match status" value="1"/>
</dbReference>
<comment type="caution">
    <text evidence="3">The sequence shown here is derived from an EMBL/GenBank/DDBJ whole genome shotgun (WGS) entry which is preliminary data.</text>
</comment>
<evidence type="ECO:0000259" key="2">
    <source>
        <dbReference type="PROSITE" id="PS50172"/>
    </source>
</evidence>
<feature type="compositionally biased region" description="Basic and acidic residues" evidence="1">
    <location>
        <begin position="116"/>
        <end position="125"/>
    </location>
</feature>
<dbReference type="OrthoDB" id="427711at2759"/>
<dbReference type="GO" id="GO:0005634">
    <property type="term" value="C:nucleus"/>
    <property type="evidence" value="ECO:0007669"/>
    <property type="project" value="TreeGrafter"/>
</dbReference>
<feature type="domain" description="BRCT" evidence="2">
    <location>
        <begin position="146"/>
        <end position="239"/>
    </location>
</feature>
<dbReference type="PROSITE" id="PS50172">
    <property type="entry name" value="BRCT"/>
    <property type="match status" value="1"/>
</dbReference>
<protein>
    <submittedName>
        <fullName evidence="3">BRCT domain-containing protein</fullName>
    </submittedName>
</protein>